<organism evidence="1 2">
    <name type="scientific">Streptomyces finlayi</name>
    <dbReference type="NCBI Taxonomy" id="67296"/>
    <lineage>
        <taxon>Bacteria</taxon>
        <taxon>Bacillati</taxon>
        <taxon>Actinomycetota</taxon>
        <taxon>Actinomycetes</taxon>
        <taxon>Kitasatosporales</taxon>
        <taxon>Streptomycetaceae</taxon>
        <taxon>Streptomyces</taxon>
    </lineage>
</organism>
<reference evidence="1" key="1">
    <citation type="journal article" date="2014" name="Int. J. Syst. Evol. Microbiol.">
        <title>Complete genome sequence of Corynebacterium casei LMG S-19264T (=DSM 44701T), isolated from a smear-ripened cheese.</title>
        <authorList>
            <consortium name="US DOE Joint Genome Institute (JGI-PGF)"/>
            <person name="Walter F."/>
            <person name="Albersmeier A."/>
            <person name="Kalinowski J."/>
            <person name="Ruckert C."/>
        </authorList>
    </citation>
    <scope>NUCLEOTIDE SEQUENCE</scope>
    <source>
        <strain evidence="1">JCM 4637</strain>
    </source>
</reference>
<protein>
    <submittedName>
        <fullName evidence="1">Uncharacterized protein</fullName>
    </submittedName>
</protein>
<evidence type="ECO:0000313" key="2">
    <source>
        <dbReference type="Proteomes" id="UP000638353"/>
    </source>
</evidence>
<reference evidence="1" key="2">
    <citation type="submission" date="2020-09" db="EMBL/GenBank/DDBJ databases">
        <authorList>
            <person name="Sun Q."/>
            <person name="Ohkuma M."/>
        </authorList>
    </citation>
    <scope>NUCLEOTIDE SEQUENCE</scope>
    <source>
        <strain evidence="1">JCM 4637</strain>
    </source>
</reference>
<comment type="caution">
    <text evidence="1">The sequence shown here is derived from an EMBL/GenBank/DDBJ whole genome shotgun (WGS) entry which is preliminary data.</text>
</comment>
<dbReference type="EMBL" id="BMVC01000019">
    <property type="protein sequence ID" value="GHD13190.1"/>
    <property type="molecule type" value="Genomic_DNA"/>
</dbReference>
<dbReference type="Proteomes" id="UP000638353">
    <property type="component" value="Unassembled WGS sequence"/>
</dbReference>
<sequence length="131" mass="13956">MTVPLAEQTARSRETTYPYAPAAPRKARVWAQTVLTEARWDGDVQSAADTLAYLVLFVLGDLWAADVRHVKPLTASLTVRDDGFLLLEVSGGDAELDAETAISCVPSLRWSMHEDAGGKTVQALLSGGGAA</sequence>
<gene>
    <name evidence="1" type="ORF">GCM10010334_71010</name>
</gene>
<proteinExistence type="predicted"/>
<evidence type="ECO:0000313" key="1">
    <source>
        <dbReference type="EMBL" id="GHD13190.1"/>
    </source>
</evidence>
<name>A0A919CDX5_9ACTN</name>
<accession>A0A919CDX5</accession>
<dbReference type="AlphaFoldDB" id="A0A919CDX5"/>
<dbReference type="RefSeq" id="WP_189827994.1">
    <property type="nucleotide sequence ID" value="NZ_BMVC01000019.1"/>
</dbReference>